<sequence>MVDKCFLRTPFAVTTYLKASSQEEPASDVDYATLEEASAAFHAAKKDPNVFAYLLEIGVFADNKDNLKVDHMVFDTNDFDWWRSVSPLNRLGSRGFGRPTNHGDYAVEYKPVAELNWRL</sequence>
<dbReference type="RefSeq" id="WP_139218097.1">
    <property type="nucleotide sequence ID" value="NZ_CBCRYP010000036.1"/>
</dbReference>
<keyword evidence="2" id="KW-1185">Reference proteome</keyword>
<dbReference type="AlphaFoldDB" id="A0A1I3BIP2"/>
<dbReference type="Proteomes" id="UP000183635">
    <property type="component" value="Unassembled WGS sequence"/>
</dbReference>
<gene>
    <name evidence="1" type="ORF">SAMN04488021_12223</name>
</gene>
<proteinExistence type="predicted"/>
<organism evidence="1 2">
    <name type="scientific">Paracoccus aminovorans</name>
    <dbReference type="NCBI Taxonomy" id="34004"/>
    <lineage>
        <taxon>Bacteria</taxon>
        <taxon>Pseudomonadati</taxon>
        <taxon>Pseudomonadota</taxon>
        <taxon>Alphaproteobacteria</taxon>
        <taxon>Rhodobacterales</taxon>
        <taxon>Paracoccaceae</taxon>
        <taxon>Paracoccus</taxon>
    </lineage>
</organism>
<dbReference type="STRING" id="34004.SAMN04488021_12223"/>
<dbReference type="OrthoDB" id="9802350at2"/>
<evidence type="ECO:0000313" key="1">
    <source>
        <dbReference type="EMBL" id="SFH62030.1"/>
    </source>
</evidence>
<protein>
    <submittedName>
        <fullName evidence="1">Uncharacterized protein</fullName>
    </submittedName>
</protein>
<dbReference type="EMBL" id="FOPU01000022">
    <property type="protein sequence ID" value="SFH62030.1"/>
    <property type="molecule type" value="Genomic_DNA"/>
</dbReference>
<accession>A0A1I3BIP2</accession>
<evidence type="ECO:0000313" key="2">
    <source>
        <dbReference type="Proteomes" id="UP000183635"/>
    </source>
</evidence>
<reference evidence="1 2" key="1">
    <citation type="submission" date="2016-10" db="EMBL/GenBank/DDBJ databases">
        <authorList>
            <person name="de Groot N.N."/>
        </authorList>
    </citation>
    <scope>NUCLEOTIDE SEQUENCE [LARGE SCALE GENOMIC DNA]</scope>
    <source>
        <strain evidence="1 2">DSM 8537</strain>
    </source>
</reference>
<name>A0A1I3BIP2_9RHOB</name>